<protein>
    <submittedName>
        <fullName evidence="1">Uncharacterized protein</fullName>
    </submittedName>
</protein>
<proteinExistence type="predicted"/>
<dbReference type="Proteomes" id="UP000319979">
    <property type="component" value="Unassembled WGS sequence"/>
</dbReference>
<reference evidence="1 2" key="1">
    <citation type="submission" date="2019-07" db="EMBL/GenBank/DDBJ databases">
        <title>Phenotypic and genotypic antimicrobial resistance traits of Vibrio cholerae non-O1/non-O139 isolated from a large Austrian lake frequently associated with cases of infection.</title>
        <authorList>
            <person name="Lepuschitz S."/>
            <person name="Baron S."/>
            <person name="Larvor E."/>
            <person name="Granier S."/>
            <person name="Pretzer C."/>
            <person name="Mach R.L."/>
            <person name="Farnleitner A.H."/>
            <person name="Ruppitsch W."/>
            <person name="Pleininger S."/>
            <person name="Indra A."/>
            <person name="Kirschner A.K.T."/>
        </authorList>
    </citation>
    <scope>NUCLEOTIDE SEQUENCE [LARGE SCALE GENOMIC DNA]</scope>
    <source>
        <strain evidence="1 2">A12JL36W90</strain>
    </source>
</reference>
<evidence type="ECO:0000313" key="2">
    <source>
        <dbReference type="Proteomes" id="UP000319979"/>
    </source>
</evidence>
<evidence type="ECO:0000313" key="1">
    <source>
        <dbReference type="EMBL" id="TQP08817.1"/>
    </source>
</evidence>
<dbReference type="AlphaFoldDB" id="A0A544H1N1"/>
<comment type="caution">
    <text evidence="1">The sequence shown here is derived from an EMBL/GenBank/DDBJ whole genome shotgun (WGS) entry which is preliminary data.</text>
</comment>
<organism evidence="1 2">
    <name type="scientific">Vibrio cholerae</name>
    <dbReference type="NCBI Taxonomy" id="666"/>
    <lineage>
        <taxon>Bacteria</taxon>
        <taxon>Pseudomonadati</taxon>
        <taxon>Pseudomonadota</taxon>
        <taxon>Gammaproteobacteria</taxon>
        <taxon>Vibrionales</taxon>
        <taxon>Vibrionaceae</taxon>
        <taxon>Vibrio</taxon>
    </lineage>
</organism>
<sequence length="159" mass="18399">MKVIRRVEPSIYYQAEAFHIAALTLYQAEAMEYRGAPFIVNASFALELYLKAFDGETVFKESSEYCEFVTQYKQVVSKGNTQGHGLSSLFNRLAQEYKDKIVSQLVGLTFQWTPEMFFEKYNNHFVSWRYGFEGNRSSYVASDVLDMLSVLQNVGKEYL</sequence>
<accession>A0A544H1N1</accession>
<name>A0A544H1N1_VIBCL</name>
<dbReference type="EMBL" id="VIOS01000132">
    <property type="protein sequence ID" value="TQP08817.1"/>
    <property type="molecule type" value="Genomic_DNA"/>
</dbReference>
<gene>
    <name evidence="1" type="ORF">FLM02_18515</name>
</gene>
<dbReference type="RefSeq" id="WP_095464246.1">
    <property type="nucleotide sequence ID" value="NZ_JACFTT010000035.1"/>
</dbReference>